<dbReference type="InterPro" id="IPR036390">
    <property type="entry name" value="WH_DNA-bd_sf"/>
</dbReference>
<dbReference type="PATRIC" id="fig|1961.12.peg.6445"/>
<dbReference type="PRINTS" id="PR00778">
    <property type="entry name" value="HTHARSR"/>
</dbReference>
<sequence length="375" mass="40831">MSVTIDIAGLPTERITFAPSPLAELCMSLHALSQPAHHPGLASWTTATAASLDPCLADRLLEADFMWRSSFSDIFMAFAGITGGTGQPAATLAEELDVLDRLDDERFVHAAMEHCWLALYNEGGPSTSPLANPAARAKALETAAARGPRQLDFSVRLLDDTAAVRVWMRRLLEDCAEAFFAETWKRIEPGQSADARHKTEVLRRKGLPTALKEVSAALSIDERGTTITADKMVHGSTTATDHRIGAGLVFVPTNFGWPHLLVLHAPGWRPVVHYPLGSPELASAPGSVELLQLRMEALAHPMRMLLCRSLARAPYTTSELATVYGITAPEVSRHLAVLKKAGLMHTRRQGRYVQHQLDLSAVARIGSDFIEGILR</sequence>
<evidence type="ECO:0000313" key="6">
    <source>
        <dbReference type="Proteomes" id="UP000037084"/>
    </source>
</evidence>
<evidence type="ECO:0000256" key="3">
    <source>
        <dbReference type="ARBA" id="ARBA00023163"/>
    </source>
</evidence>
<dbReference type="PANTHER" id="PTHR33154">
    <property type="entry name" value="TRANSCRIPTIONAL REGULATOR, ARSR FAMILY"/>
    <property type="match status" value="1"/>
</dbReference>
<evidence type="ECO:0000256" key="2">
    <source>
        <dbReference type="ARBA" id="ARBA00023125"/>
    </source>
</evidence>
<evidence type="ECO:0000256" key="1">
    <source>
        <dbReference type="ARBA" id="ARBA00023015"/>
    </source>
</evidence>
<dbReference type="OrthoDB" id="3396564at2"/>
<dbReference type="SMART" id="SM00418">
    <property type="entry name" value="HTH_ARSR"/>
    <property type="match status" value="1"/>
</dbReference>
<protein>
    <submittedName>
        <fullName evidence="5">ArsR family transcriptional regulator</fullName>
    </submittedName>
</protein>
<dbReference type="SUPFAM" id="SSF46785">
    <property type="entry name" value="Winged helix' DNA-binding domain"/>
    <property type="match status" value="1"/>
</dbReference>
<dbReference type="EMBL" id="LGUV01000357">
    <property type="protein sequence ID" value="KOG45926.1"/>
    <property type="molecule type" value="Genomic_DNA"/>
</dbReference>
<gene>
    <name evidence="5" type="ORF">ADK75_28970</name>
</gene>
<dbReference type="RefSeq" id="WP_053175644.1">
    <property type="nucleotide sequence ID" value="NZ_LGUV01000357.1"/>
</dbReference>
<organism evidence="5 6">
    <name type="scientific">Streptomyces virginiae</name>
    <name type="common">Streptomyces cinnamonensis</name>
    <dbReference type="NCBI Taxonomy" id="1961"/>
    <lineage>
        <taxon>Bacteria</taxon>
        <taxon>Bacillati</taxon>
        <taxon>Actinomycetota</taxon>
        <taxon>Actinomycetes</taxon>
        <taxon>Kitasatosporales</taxon>
        <taxon>Streptomycetaceae</taxon>
        <taxon>Streptomyces</taxon>
    </lineage>
</organism>
<comment type="caution">
    <text evidence="5">The sequence shown here is derived from an EMBL/GenBank/DDBJ whole genome shotgun (WGS) entry which is preliminary data.</text>
</comment>
<evidence type="ECO:0000313" key="5">
    <source>
        <dbReference type="EMBL" id="KOG45926.1"/>
    </source>
</evidence>
<proteinExistence type="predicted"/>
<feature type="domain" description="HTH arsR-type" evidence="4">
    <location>
        <begin position="283"/>
        <end position="375"/>
    </location>
</feature>
<accession>A0A0L8M6B3</accession>
<dbReference type="InterPro" id="IPR001845">
    <property type="entry name" value="HTH_ArsR_DNA-bd_dom"/>
</dbReference>
<evidence type="ECO:0000259" key="4">
    <source>
        <dbReference type="PROSITE" id="PS50987"/>
    </source>
</evidence>
<dbReference type="PANTHER" id="PTHR33154:SF33">
    <property type="entry name" value="TRANSCRIPTIONAL REPRESSOR SDPR"/>
    <property type="match status" value="1"/>
</dbReference>
<keyword evidence="2" id="KW-0238">DNA-binding</keyword>
<dbReference type="Pfam" id="PF12840">
    <property type="entry name" value="HTH_20"/>
    <property type="match status" value="1"/>
</dbReference>
<dbReference type="AlphaFoldDB" id="A0A0L8M6B3"/>
<dbReference type="Proteomes" id="UP000037084">
    <property type="component" value="Unassembled WGS sequence"/>
</dbReference>
<dbReference type="InterPro" id="IPR045981">
    <property type="entry name" value="DUF5937"/>
</dbReference>
<dbReference type="InterPro" id="IPR036388">
    <property type="entry name" value="WH-like_DNA-bd_sf"/>
</dbReference>
<dbReference type="InterPro" id="IPR051081">
    <property type="entry name" value="HTH_MetalResp_TranReg"/>
</dbReference>
<dbReference type="GO" id="GO:0003677">
    <property type="term" value="F:DNA binding"/>
    <property type="evidence" value="ECO:0007669"/>
    <property type="project" value="UniProtKB-KW"/>
</dbReference>
<dbReference type="NCBIfam" id="NF033788">
    <property type="entry name" value="HTH_metalloreg"/>
    <property type="match status" value="1"/>
</dbReference>
<dbReference type="Pfam" id="PF19361">
    <property type="entry name" value="DUF5937"/>
    <property type="match status" value="1"/>
</dbReference>
<keyword evidence="3" id="KW-0804">Transcription</keyword>
<dbReference type="Gene3D" id="1.10.10.10">
    <property type="entry name" value="Winged helix-like DNA-binding domain superfamily/Winged helix DNA-binding domain"/>
    <property type="match status" value="1"/>
</dbReference>
<dbReference type="CDD" id="cd00090">
    <property type="entry name" value="HTH_ARSR"/>
    <property type="match status" value="1"/>
</dbReference>
<reference evidence="6" key="1">
    <citation type="submission" date="2015-07" db="EMBL/GenBank/DDBJ databases">
        <authorList>
            <consortium name="Consortium for Microbial Forensics and Genomics (microFORGE)"/>
            <person name="Knight B.M."/>
            <person name="Roberts D.P."/>
            <person name="Lin D."/>
            <person name="Hari K."/>
            <person name="Fletcher J."/>
            <person name="Melcher U."/>
            <person name="Blagden T."/>
            <person name="Winegar R.A."/>
        </authorList>
    </citation>
    <scope>NUCLEOTIDE SEQUENCE [LARGE SCALE GENOMIC DNA]</scope>
    <source>
        <strain evidence="6">NRRL B-1447</strain>
    </source>
</reference>
<dbReference type="PROSITE" id="PS50987">
    <property type="entry name" value="HTH_ARSR_2"/>
    <property type="match status" value="1"/>
</dbReference>
<dbReference type="InterPro" id="IPR011991">
    <property type="entry name" value="ArsR-like_HTH"/>
</dbReference>
<name>A0A0L8M6B3_STRVG</name>
<dbReference type="GO" id="GO:0003700">
    <property type="term" value="F:DNA-binding transcription factor activity"/>
    <property type="evidence" value="ECO:0007669"/>
    <property type="project" value="InterPro"/>
</dbReference>
<keyword evidence="1" id="KW-0805">Transcription regulation</keyword>